<evidence type="ECO:0000313" key="1">
    <source>
        <dbReference type="EMBL" id="GMR42836.1"/>
    </source>
</evidence>
<evidence type="ECO:0000313" key="2">
    <source>
        <dbReference type="Proteomes" id="UP001328107"/>
    </source>
</evidence>
<proteinExistence type="predicted"/>
<comment type="caution">
    <text evidence="1">The sequence shown here is derived from an EMBL/GenBank/DDBJ whole genome shotgun (WGS) entry which is preliminary data.</text>
</comment>
<organism evidence="1 2">
    <name type="scientific">Pristionchus mayeri</name>
    <dbReference type="NCBI Taxonomy" id="1317129"/>
    <lineage>
        <taxon>Eukaryota</taxon>
        <taxon>Metazoa</taxon>
        <taxon>Ecdysozoa</taxon>
        <taxon>Nematoda</taxon>
        <taxon>Chromadorea</taxon>
        <taxon>Rhabditida</taxon>
        <taxon>Rhabditina</taxon>
        <taxon>Diplogasteromorpha</taxon>
        <taxon>Diplogasteroidea</taxon>
        <taxon>Neodiplogasteridae</taxon>
        <taxon>Pristionchus</taxon>
    </lineage>
</organism>
<dbReference type="InterPro" id="IPR045860">
    <property type="entry name" value="Snake_toxin-like_sf"/>
</dbReference>
<reference evidence="2" key="1">
    <citation type="submission" date="2022-10" db="EMBL/GenBank/DDBJ databases">
        <title>Genome assembly of Pristionchus species.</title>
        <authorList>
            <person name="Yoshida K."/>
            <person name="Sommer R.J."/>
        </authorList>
    </citation>
    <scope>NUCLEOTIDE SEQUENCE [LARGE SCALE GENOMIC DNA]</scope>
    <source>
        <strain evidence="2">RS5460</strain>
    </source>
</reference>
<dbReference type="EMBL" id="BTRK01000003">
    <property type="protein sequence ID" value="GMR42836.1"/>
    <property type="molecule type" value="Genomic_DNA"/>
</dbReference>
<evidence type="ECO:0008006" key="3">
    <source>
        <dbReference type="Google" id="ProtNLM"/>
    </source>
</evidence>
<sequence length="106" mass="11831">VLSHSLTCYHCLGIDCDTINTRSTTTLECPVGSFCQTTKFQYYDSDYNQVRTTKPVRGCSVARGCMNSLNVESCKADPQQFMMIGCPMRFCCDSDLCNSIEAKDLL</sequence>
<dbReference type="SUPFAM" id="SSF57302">
    <property type="entry name" value="Snake toxin-like"/>
    <property type="match status" value="1"/>
</dbReference>
<name>A0AAN4ZPR9_9BILA</name>
<feature type="non-terminal residue" evidence="1">
    <location>
        <position position="1"/>
    </location>
</feature>
<dbReference type="AlphaFoldDB" id="A0AAN4ZPR9"/>
<keyword evidence="2" id="KW-1185">Reference proteome</keyword>
<protein>
    <recommendedName>
        <fullName evidence="3">UPAR/Ly6 domain-containing protein</fullName>
    </recommendedName>
</protein>
<accession>A0AAN4ZPR9</accession>
<gene>
    <name evidence="1" type="ORF">PMAYCL1PPCAC_13031</name>
</gene>
<dbReference type="Proteomes" id="UP001328107">
    <property type="component" value="Unassembled WGS sequence"/>
</dbReference>